<dbReference type="InterPro" id="IPR008969">
    <property type="entry name" value="CarboxyPept-like_regulatory"/>
</dbReference>
<sequence length="1157" mass="130576">MGQFNAGRCLTLAMCLTAVAAQAATRHALPQREPAPAYQEPPQGTGSRKQPLKRVLANLEKQLHVRLNYMGNTVGSQLADPPPPQNNGEPVSAYINRYLAAFGLEAEQAQGNDFIIYRKDKPAPAATPATSAPQPTAASRATALQDLNAIPQQQASVHGLVTDEQGLALPGVTVLVKGTTNGTKTNDDGRYEIRNVPPNATLVYSFIGYKAQEVKVGKRTQIDMKLLTDVQSMKDVVITGYQRIKRDNYTGSAVTITGEELKRFNPQNILSSIQAYDPSFRIAENNLAGSNPNALPNISIRGTTALPANTDNVLSRNQLASVTNLPLFILDGYPTNIQAIFDLDMNRVETITLLKDAAATAIYGSRASNGVVVIYTKAPKEGKLELHYNYELNIQAPDLTAYNVLDAKDKLEYERLAGLYTNNDVDSPDELEKQYYRKRNNVLAGVNTYWLSQPIQTELGQRHSVSVQGGTKTVKYGVDARYQNNGGVMKGSGRDRYSLSNTLSYNLGDNKFMARNMFTITQVNQRNSPYGSFSNYVRMNPYYPKTDSLGRLIREIDLWNSRGGETNSVISSTVLNPMYESTIGNFDKSEYLEFTDILALEYNFNPNWRVRSEISFIRRGSSIDQFISPFSNEYYDYKGDDLKNRGQYTYAADKESQWDGNVTLNYNKQIGGNYFTATGGFNMQTVDYWRKEAVGEGFVNDRFNDINFARRYKANAHPEGESRQQRLAGGFATVNYAYKNRYLLDATFRVDGSSKFGADSRMAPFWSMGVGWNLHQEAFLQGHSFINQLKLRATTGLTGDVSFPSYLSNTTYQYYGGDWYSTGVGATFKEYGNSGLKWQRTQNYDLGMEASLWNDRIYFAPRYYFKHTRDLLADVNVPLSTGFPKYKENLGEMVNKGYEVFLRMNAFRSRKWSVNFNFNLVHNTNEITKISNALKSFNDEIDKQQQEKPELRSVPLLRFKEGQSMSTIYAVRSLGIDPETGKEIYLRADGTRTYDYNVKDIMPVGDETPLLEGNFGTSIVYGGFMVEVRFWTRLGGDIYNQTLVDRVENADPRYNVDSRVLSERWIKPGDIAFFKNIADQGSTQTSSRFVQEENRLELKSIFLSYDFPAGFYKKLRMHYLRLSANMNDLAYWSTVKAERGIDYPFARSITFTLSTRF</sequence>
<dbReference type="PROSITE" id="PS52016">
    <property type="entry name" value="TONB_DEPENDENT_REC_3"/>
    <property type="match status" value="1"/>
</dbReference>
<dbReference type="EMBL" id="CP150096">
    <property type="protein sequence ID" value="WZN48970.1"/>
    <property type="molecule type" value="Genomic_DNA"/>
</dbReference>
<comment type="subcellular location">
    <subcellularLocation>
        <location evidence="1 7">Cell outer membrane</location>
        <topology evidence="1 7">Multi-pass membrane protein</topology>
    </subcellularLocation>
</comment>
<name>A0ABZ2ZAW0_9BACT</name>
<feature type="region of interest" description="Disordered" evidence="9">
    <location>
        <begin position="27"/>
        <end position="51"/>
    </location>
</feature>
<evidence type="ECO:0000259" key="11">
    <source>
        <dbReference type="Pfam" id="PF07715"/>
    </source>
</evidence>
<evidence type="ECO:0000256" key="4">
    <source>
        <dbReference type="ARBA" id="ARBA00022692"/>
    </source>
</evidence>
<dbReference type="InterPro" id="IPR039426">
    <property type="entry name" value="TonB-dep_rcpt-like"/>
</dbReference>
<dbReference type="NCBIfam" id="TIGR04056">
    <property type="entry name" value="OMP_RagA_SusC"/>
    <property type="match status" value="1"/>
</dbReference>
<comment type="similarity">
    <text evidence="7">Belongs to the TonB-dependent receptor family.</text>
</comment>
<dbReference type="Proteomes" id="UP001449657">
    <property type="component" value="Chromosome"/>
</dbReference>
<dbReference type="Gene3D" id="2.60.40.1120">
    <property type="entry name" value="Carboxypeptidase-like, regulatory domain"/>
    <property type="match status" value="1"/>
</dbReference>
<protein>
    <submittedName>
        <fullName evidence="12">SusC/RagA family TonB-linked outer membrane protein</fullName>
    </submittedName>
</protein>
<dbReference type="RefSeq" id="WP_341843545.1">
    <property type="nucleotide sequence ID" value="NZ_CP149792.1"/>
</dbReference>
<feature type="signal peptide" evidence="10">
    <location>
        <begin position="1"/>
        <end position="23"/>
    </location>
</feature>
<keyword evidence="5 7" id="KW-0472">Membrane</keyword>
<keyword evidence="2 7" id="KW-0813">Transport</keyword>
<evidence type="ECO:0000256" key="3">
    <source>
        <dbReference type="ARBA" id="ARBA00022452"/>
    </source>
</evidence>
<dbReference type="NCBIfam" id="TIGR04057">
    <property type="entry name" value="SusC_RagA_signa"/>
    <property type="match status" value="1"/>
</dbReference>
<evidence type="ECO:0000256" key="5">
    <source>
        <dbReference type="ARBA" id="ARBA00023136"/>
    </source>
</evidence>
<dbReference type="InterPro" id="IPR037066">
    <property type="entry name" value="Plug_dom_sf"/>
</dbReference>
<evidence type="ECO:0000256" key="10">
    <source>
        <dbReference type="SAM" id="SignalP"/>
    </source>
</evidence>
<dbReference type="InterPro" id="IPR036942">
    <property type="entry name" value="Beta-barrel_TonB_sf"/>
</dbReference>
<dbReference type="Gene3D" id="2.40.170.20">
    <property type="entry name" value="TonB-dependent receptor, beta-barrel domain"/>
    <property type="match status" value="1"/>
</dbReference>
<gene>
    <name evidence="12" type="ORF">WJU22_12405</name>
</gene>
<dbReference type="Gene3D" id="2.170.130.10">
    <property type="entry name" value="TonB-dependent receptor, plug domain"/>
    <property type="match status" value="1"/>
</dbReference>
<evidence type="ECO:0000256" key="6">
    <source>
        <dbReference type="ARBA" id="ARBA00023237"/>
    </source>
</evidence>
<dbReference type="Pfam" id="PF07715">
    <property type="entry name" value="Plug"/>
    <property type="match status" value="1"/>
</dbReference>
<feature type="domain" description="TonB-dependent receptor plug" evidence="11">
    <location>
        <begin position="248"/>
        <end position="371"/>
    </location>
</feature>
<proteinExistence type="inferred from homology"/>
<reference evidence="12 13" key="1">
    <citation type="submission" date="2024-03" db="EMBL/GenBank/DDBJ databases">
        <title>Chitinophaga caseinilytica sp. nov., a casein hydrolysing bacterium isolated from forest soil.</title>
        <authorList>
            <person name="Lee D.S."/>
            <person name="Han D.M."/>
            <person name="Baek J.H."/>
            <person name="Choi D.G."/>
            <person name="Jeon J.H."/>
            <person name="Jeon C.O."/>
        </authorList>
    </citation>
    <scope>NUCLEOTIDE SEQUENCE [LARGE SCALE GENOMIC DNA]</scope>
    <source>
        <strain evidence="12 13">KACC 19118</strain>
    </source>
</reference>
<evidence type="ECO:0000256" key="9">
    <source>
        <dbReference type="SAM" id="MobiDB-lite"/>
    </source>
</evidence>
<dbReference type="InterPro" id="IPR012910">
    <property type="entry name" value="Plug_dom"/>
</dbReference>
<organism evidence="12 13">
    <name type="scientific">Chitinophaga caseinilytica</name>
    <dbReference type="NCBI Taxonomy" id="2267521"/>
    <lineage>
        <taxon>Bacteria</taxon>
        <taxon>Pseudomonadati</taxon>
        <taxon>Bacteroidota</taxon>
        <taxon>Chitinophagia</taxon>
        <taxon>Chitinophagales</taxon>
        <taxon>Chitinophagaceae</taxon>
        <taxon>Chitinophaga</taxon>
    </lineage>
</organism>
<evidence type="ECO:0000256" key="1">
    <source>
        <dbReference type="ARBA" id="ARBA00004571"/>
    </source>
</evidence>
<keyword evidence="10" id="KW-0732">Signal</keyword>
<feature type="coiled-coil region" evidence="8">
    <location>
        <begin position="927"/>
        <end position="954"/>
    </location>
</feature>
<dbReference type="SUPFAM" id="SSF56935">
    <property type="entry name" value="Porins"/>
    <property type="match status" value="1"/>
</dbReference>
<keyword evidence="8" id="KW-0175">Coiled coil</keyword>
<dbReference type="InterPro" id="IPR023997">
    <property type="entry name" value="TonB-dep_OMP_SusC/RagA_CS"/>
</dbReference>
<evidence type="ECO:0000256" key="8">
    <source>
        <dbReference type="SAM" id="Coils"/>
    </source>
</evidence>
<keyword evidence="6 7" id="KW-0998">Cell outer membrane</keyword>
<evidence type="ECO:0000313" key="13">
    <source>
        <dbReference type="Proteomes" id="UP001449657"/>
    </source>
</evidence>
<dbReference type="Pfam" id="PF13715">
    <property type="entry name" value="CarbopepD_reg_2"/>
    <property type="match status" value="1"/>
</dbReference>
<dbReference type="InterPro" id="IPR023996">
    <property type="entry name" value="TonB-dep_OMP_SusC/RagA"/>
</dbReference>
<evidence type="ECO:0000256" key="7">
    <source>
        <dbReference type="PROSITE-ProRule" id="PRU01360"/>
    </source>
</evidence>
<keyword evidence="3 7" id="KW-1134">Transmembrane beta strand</keyword>
<evidence type="ECO:0000313" key="12">
    <source>
        <dbReference type="EMBL" id="WZN48970.1"/>
    </source>
</evidence>
<accession>A0ABZ2ZAW0</accession>
<dbReference type="SUPFAM" id="SSF49464">
    <property type="entry name" value="Carboxypeptidase regulatory domain-like"/>
    <property type="match status" value="1"/>
</dbReference>
<keyword evidence="13" id="KW-1185">Reference proteome</keyword>
<feature type="chain" id="PRO_5047196633" evidence="10">
    <location>
        <begin position="24"/>
        <end position="1157"/>
    </location>
</feature>
<evidence type="ECO:0000256" key="2">
    <source>
        <dbReference type="ARBA" id="ARBA00022448"/>
    </source>
</evidence>
<keyword evidence="4 7" id="KW-0812">Transmembrane</keyword>